<dbReference type="InterPro" id="IPR002585">
    <property type="entry name" value="Cyt-d_ubiquinol_oxidase_su_1"/>
</dbReference>
<evidence type="ECO:0000256" key="10">
    <source>
        <dbReference type="ARBA" id="ARBA00023004"/>
    </source>
</evidence>
<protein>
    <submittedName>
        <fullName evidence="13">Cytochrome d ubiquinol oxidase subunit I</fullName>
        <ecNumber evidence="13">1.10.3.-</ecNumber>
    </submittedName>
</protein>
<feature type="transmembrane region" description="Helical" evidence="12">
    <location>
        <begin position="446"/>
        <end position="467"/>
    </location>
</feature>
<dbReference type="PANTHER" id="PTHR30365">
    <property type="entry name" value="CYTOCHROME D UBIQUINOL OXIDASE"/>
    <property type="match status" value="1"/>
</dbReference>
<dbReference type="EMBL" id="JAUSQW010000001">
    <property type="protein sequence ID" value="MDP9801634.1"/>
    <property type="molecule type" value="Genomic_DNA"/>
</dbReference>
<feature type="transmembrane region" description="Helical" evidence="12">
    <location>
        <begin position="182"/>
        <end position="209"/>
    </location>
</feature>
<keyword evidence="8 12" id="KW-0249">Electron transport</keyword>
<dbReference type="PANTHER" id="PTHR30365:SF15">
    <property type="entry name" value="CYTOCHROME BD UBIQUINOL OXIDASE SUBUNIT 1"/>
    <property type="match status" value="1"/>
</dbReference>
<dbReference type="PIRSF" id="PIRSF006446">
    <property type="entry name" value="Cyt_quinol_oxidase_1"/>
    <property type="match status" value="1"/>
</dbReference>
<evidence type="ECO:0000256" key="2">
    <source>
        <dbReference type="ARBA" id="ARBA00009819"/>
    </source>
</evidence>
<keyword evidence="10 12" id="KW-0408">Iron</keyword>
<evidence type="ECO:0000256" key="11">
    <source>
        <dbReference type="ARBA" id="ARBA00023136"/>
    </source>
</evidence>
<keyword evidence="14" id="KW-1185">Reference proteome</keyword>
<keyword evidence="4 12" id="KW-1003">Cell membrane</keyword>
<dbReference type="EC" id="1.10.3.-" evidence="13"/>
<evidence type="ECO:0000256" key="12">
    <source>
        <dbReference type="PIRNR" id="PIRNR006446"/>
    </source>
</evidence>
<reference evidence="13 14" key="1">
    <citation type="submission" date="2023-07" db="EMBL/GenBank/DDBJ databases">
        <title>Sequencing the genomes of 1000 actinobacteria strains.</title>
        <authorList>
            <person name="Klenk H.-P."/>
        </authorList>
    </citation>
    <scope>NUCLEOTIDE SEQUENCE [LARGE SCALE GENOMIC DNA]</scope>
    <source>
        <strain evidence="13 14">DSM 102162</strain>
    </source>
</reference>
<keyword evidence="7 12" id="KW-0479">Metal-binding</keyword>
<keyword evidence="9 12" id="KW-1133">Transmembrane helix</keyword>
<feature type="transmembrane region" description="Helical" evidence="12">
    <location>
        <begin position="348"/>
        <end position="370"/>
    </location>
</feature>
<evidence type="ECO:0000256" key="7">
    <source>
        <dbReference type="ARBA" id="ARBA00022723"/>
    </source>
</evidence>
<feature type="transmembrane region" description="Helical" evidence="12">
    <location>
        <begin position="90"/>
        <end position="114"/>
    </location>
</feature>
<comment type="caution">
    <text evidence="13">The sequence shown here is derived from an EMBL/GenBank/DDBJ whole genome shotgun (WGS) entry which is preliminary data.</text>
</comment>
<feature type="transmembrane region" description="Helical" evidence="12">
    <location>
        <begin position="230"/>
        <end position="249"/>
    </location>
</feature>
<keyword evidence="11 12" id="KW-0472">Membrane</keyword>
<evidence type="ECO:0000256" key="5">
    <source>
        <dbReference type="ARBA" id="ARBA00022617"/>
    </source>
</evidence>
<feature type="transmembrane region" description="Helical" evidence="12">
    <location>
        <begin position="15"/>
        <end position="32"/>
    </location>
</feature>
<proteinExistence type="inferred from homology"/>
<keyword evidence="13" id="KW-0560">Oxidoreductase</keyword>
<dbReference type="Pfam" id="PF01654">
    <property type="entry name" value="Cyt_bd_oxida_I"/>
    <property type="match status" value="1"/>
</dbReference>
<evidence type="ECO:0000256" key="1">
    <source>
        <dbReference type="ARBA" id="ARBA00004651"/>
    </source>
</evidence>
<organism evidence="13 14">
    <name type="scientific">Arcanobacterium wilhelmae</name>
    <dbReference type="NCBI Taxonomy" id="1803177"/>
    <lineage>
        <taxon>Bacteria</taxon>
        <taxon>Bacillati</taxon>
        <taxon>Actinomycetota</taxon>
        <taxon>Actinomycetes</taxon>
        <taxon>Actinomycetales</taxon>
        <taxon>Actinomycetaceae</taxon>
        <taxon>Arcanobacterium</taxon>
    </lineage>
</organism>
<accession>A0ABT9ND47</accession>
<feature type="transmembrane region" description="Helical" evidence="12">
    <location>
        <begin position="382"/>
        <end position="403"/>
    </location>
</feature>
<comment type="subcellular location">
    <subcellularLocation>
        <location evidence="1">Cell membrane</location>
        <topology evidence="1">Multi-pass membrane protein</topology>
    </subcellularLocation>
</comment>
<evidence type="ECO:0000313" key="13">
    <source>
        <dbReference type="EMBL" id="MDP9801634.1"/>
    </source>
</evidence>
<evidence type="ECO:0000313" key="14">
    <source>
        <dbReference type="Proteomes" id="UP001235966"/>
    </source>
</evidence>
<evidence type="ECO:0000256" key="8">
    <source>
        <dbReference type="ARBA" id="ARBA00022982"/>
    </source>
</evidence>
<name>A0ABT9ND47_9ACTO</name>
<evidence type="ECO:0000256" key="3">
    <source>
        <dbReference type="ARBA" id="ARBA00022448"/>
    </source>
</evidence>
<dbReference type="Proteomes" id="UP001235966">
    <property type="component" value="Unassembled WGS sequence"/>
</dbReference>
<evidence type="ECO:0000256" key="9">
    <source>
        <dbReference type="ARBA" id="ARBA00022989"/>
    </source>
</evidence>
<keyword evidence="5 12" id="KW-0349">Heme</keyword>
<keyword evidence="3 12" id="KW-0813">Transport</keyword>
<evidence type="ECO:0000256" key="6">
    <source>
        <dbReference type="ARBA" id="ARBA00022692"/>
    </source>
</evidence>
<comment type="similarity">
    <text evidence="2 12">Belongs to the cytochrome ubiquinol oxidase subunit 1 family.</text>
</comment>
<sequence>MNVDLARWQFGITTVYHFLLVPLTIGLSPLVAVMQTRWLKSGDQRWLRLSEFFGKILLINFALGVATGIVQEFQFGMNWSQYSLFVGDIFGAPLAFEALLAFFLESVFLGVWIFGRGRVSPKAHTASIWLAALGTNISALFILAANSFMQHPVGAVFNPETGRAELDGMGGFLKVIFSPTTLYAFAHTITASLLVAGSLIAGISLWWLVRRMNAGDTAEATNYWKPAAHFGLVTMLVSSLLVIGTGHFMGQHVGEIQPTKMSAAMGIYEGGEAHPLGLALTSTELGPDSVITLPIPGLESFAATNHFSGPDSYIPGTKDLQEQFAKQFGAEVNGMPVNYIPNVFVSFYSFRIMMGLGFASFILSIVGLAAIKGDKLPTSKGLAKLFIWTIPFPYIASIFGWILTEMGRQPWVVYPIVAEMGVKDSNQMVKLLTENAVSPTVLSAEIVISMLAFTLLYAALGIVWFLLVKRYAKEGINTNADYEVKPVDLKAEPNATLSFNY</sequence>
<feature type="transmembrane region" description="Helical" evidence="12">
    <location>
        <begin position="126"/>
        <end position="149"/>
    </location>
</feature>
<feature type="transmembrane region" description="Helical" evidence="12">
    <location>
        <begin position="52"/>
        <end position="70"/>
    </location>
</feature>
<gene>
    <name evidence="13" type="ORF">J2S49_001710</name>
</gene>
<evidence type="ECO:0000256" key="4">
    <source>
        <dbReference type="ARBA" id="ARBA00022475"/>
    </source>
</evidence>
<dbReference type="RefSeq" id="WP_278059838.1">
    <property type="nucleotide sequence ID" value="NZ_CP121247.1"/>
</dbReference>
<keyword evidence="6 12" id="KW-0812">Transmembrane</keyword>
<dbReference type="GO" id="GO:0016491">
    <property type="term" value="F:oxidoreductase activity"/>
    <property type="evidence" value="ECO:0007669"/>
    <property type="project" value="UniProtKB-KW"/>
</dbReference>